<organism evidence="2 3">
    <name type="scientific">Methanoplanus endosymbiosus</name>
    <dbReference type="NCBI Taxonomy" id="33865"/>
    <lineage>
        <taxon>Archaea</taxon>
        <taxon>Methanobacteriati</taxon>
        <taxon>Methanobacteriota</taxon>
        <taxon>Stenosarchaea group</taxon>
        <taxon>Methanomicrobia</taxon>
        <taxon>Methanomicrobiales</taxon>
        <taxon>Methanomicrobiaceae</taxon>
        <taxon>Methanoplanus</taxon>
    </lineage>
</organism>
<sequence>MAETFYPEKLPLKDIDWVSHIPLIGRSNAALAKYEGIVQGILNPEILLSPFITEEAILSSRIEGTVTTLEEILASESYSGKEMSDARKADIQEVKNYLKAIRSAETELKDKPLYMPAIKSLHRTLPEGVRGRNKEPGVVRSWQNWIGPYGCSMNEAAYVPPPPALVWEYLNNWEDYMDSTEKDPIVQIAVLKGQFELIHPFSDGNGRIGRMLIPLLMYRNNLISRPFFYISGYFDKNRDEYYSCLPGLSKNNDWDRWIEFFLRAVEYQANQYSGKAQKIIALYSVMKSEIPQLLNSKYSVQAIDAIFSRPIFTPKDFSQDTKIPYDSGLKIIRKLEEESFISLRKEGRGQTPSVYEFSELIEITKSHNQIRQDVNDFSRG</sequence>
<evidence type="ECO:0000313" key="3">
    <source>
        <dbReference type="Proteomes" id="UP001060368"/>
    </source>
</evidence>
<dbReference type="InterPro" id="IPR025758">
    <property type="entry name" value="Fic/DOC_N"/>
</dbReference>
<proteinExistence type="predicted"/>
<accession>A0A9E7PNJ5</accession>
<evidence type="ECO:0000259" key="1">
    <source>
        <dbReference type="PROSITE" id="PS51459"/>
    </source>
</evidence>
<dbReference type="PANTHER" id="PTHR13504">
    <property type="entry name" value="FIDO DOMAIN-CONTAINING PROTEIN DDB_G0283145"/>
    <property type="match status" value="1"/>
</dbReference>
<name>A0A9E7PNJ5_9EURY</name>
<protein>
    <submittedName>
        <fullName evidence="2">Fic family protein</fullName>
    </submittedName>
</protein>
<feature type="domain" description="Fido" evidence="1">
    <location>
        <begin position="113"/>
        <end position="263"/>
    </location>
</feature>
<dbReference type="KEGG" id="mend:L6E24_03215"/>
<dbReference type="InterPro" id="IPR026287">
    <property type="entry name" value="SoFic-like"/>
</dbReference>
<evidence type="ECO:0000313" key="2">
    <source>
        <dbReference type="EMBL" id="UUX93145.1"/>
    </source>
</evidence>
<dbReference type="Gene3D" id="1.10.3290.10">
    <property type="entry name" value="Fido-like domain"/>
    <property type="match status" value="1"/>
</dbReference>
<dbReference type="PIRSF" id="PIRSF038925">
    <property type="entry name" value="AMP-prot_trans"/>
    <property type="match status" value="1"/>
</dbReference>
<dbReference type="PANTHER" id="PTHR13504:SF38">
    <property type="entry name" value="FIDO DOMAIN-CONTAINING PROTEIN"/>
    <property type="match status" value="1"/>
</dbReference>
<reference evidence="2" key="1">
    <citation type="submission" date="2022-04" db="EMBL/GenBank/DDBJ databases">
        <title>Complete genome of Methanoplanus endosymbiosus DSM 3599.</title>
        <authorList>
            <person name="Chen S.-C."/>
            <person name="You Y.-T."/>
            <person name="Zhou Y.-Z."/>
            <person name="Lai M.-C."/>
        </authorList>
    </citation>
    <scope>NUCLEOTIDE SEQUENCE</scope>
    <source>
        <strain evidence="2">DSM 3599</strain>
    </source>
</reference>
<dbReference type="RefSeq" id="WP_257743285.1">
    <property type="nucleotide sequence ID" value="NZ_CP096115.1"/>
</dbReference>
<dbReference type="Pfam" id="PF02661">
    <property type="entry name" value="Fic"/>
    <property type="match status" value="1"/>
</dbReference>
<dbReference type="InterPro" id="IPR036597">
    <property type="entry name" value="Fido-like_dom_sf"/>
</dbReference>
<dbReference type="EMBL" id="CP096115">
    <property type="protein sequence ID" value="UUX93145.1"/>
    <property type="molecule type" value="Genomic_DNA"/>
</dbReference>
<gene>
    <name evidence="2" type="ORF">L6E24_03215</name>
</gene>
<dbReference type="SUPFAM" id="SSF140931">
    <property type="entry name" value="Fic-like"/>
    <property type="match status" value="1"/>
</dbReference>
<dbReference type="InterPro" id="IPR040198">
    <property type="entry name" value="Fido_containing"/>
</dbReference>
<keyword evidence="3" id="KW-1185">Reference proteome</keyword>
<dbReference type="AlphaFoldDB" id="A0A9E7PNJ5"/>
<dbReference type="InterPro" id="IPR003812">
    <property type="entry name" value="Fido"/>
</dbReference>
<dbReference type="GeneID" id="74306672"/>
<dbReference type="Proteomes" id="UP001060368">
    <property type="component" value="Chromosome"/>
</dbReference>
<dbReference type="Pfam" id="PF13784">
    <property type="entry name" value="Fic_N"/>
    <property type="match status" value="1"/>
</dbReference>
<dbReference type="PROSITE" id="PS51459">
    <property type="entry name" value="FIDO"/>
    <property type="match status" value="1"/>
</dbReference>